<reference evidence="1" key="1">
    <citation type="submission" date="2024-06" db="EMBL/GenBank/DDBJ databases">
        <authorList>
            <person name="Liu X."/>
            <person name="Lenzi L."/>
            <person name="Haldenby T S."/>
            <person name="Uol C."/>
        </authorList>
    </citation>
    <scope>NUCLEOTIDE SEQUENCE</scope>
</reference>
<evidence type="ECO:0000313" key="1">
    <source>
        <dbReference type="EMBL" id="CAL5139803.1"/>
    </source>
</evidence>
<proteinExistence type="predicted"/>
<gene>
    <name evidence="1" type="ORF">CDAUBV1_LOCUS14997</name>
</gene>
<evidence type="ECO:0000313" key="2">
    <source>
        <dbReference type="Proteomes" id="UP001497525"/>
    </source>
</evidence>
<protein>
    <submittedName>
        <fullName evidence="1">Uncharacterized protein</fullName>
    </submittedName>
</protein>
<dbReference type="Proteomes" id="UP001497525">
    <property type="component" value="Unassembled WGS sequence"/>
</dbReference>
<dbReference type="EMBL" id="CAXLJL010000645">
    <property type="protein sequence ID" value="CAL5139803.1"/>
    <property type="molecule type" value="Genomic_DNA"/>
</dbReference>
<accession>A0AAV2TTN8</accession>
<comment type="caution">
    <text evidence="1">The sequence shown here is derived from an EMBL/GenBank/DDBJ whole genome shotgun (WGS) entry which is preliminary data.</text>
</comment>
<dbReference type="AlphaFoldDB" id="A0AAV2TTN8"/>
<sequence length="101" mass="11434">MTAKVGFSDDQPLRSTIICVHRDRYSTHITQAAIHHTFPVNRVEIRKLRFFVQTSYPQCTYSAHPSNPLTHSPTLLPHPISPARPSQLAHTISCSLFLTNQ</sequence>
<organism evidence="1 2">
    <name type="scientific">Calicophoron daubneyi</name>
    <name type="common">Rumen fluke</name>
    <name type="synonym">Paramphistomum daubneyi</name>
    <dbReference type="NCBI Taxonomy" id="300641"/>
    <lineage>
        <taxon>Eukaryota</taxon>
        <taxon>Metazoa</taxon>
        <taxon>Spiralia</taxon>
        <taxon>Lophotrochozoa</taxon>
        <taxon>Platyhelminthes</taxon>
        <taxon>Trematoda</taxon>
        <taxon>Digenea</taxon>
        <taxon>Plagiorchiida</taxon>
        <taxon>Pronocephalata</taxon>
        <taxon>Paramphistomoidea</taxon>
        <taxon>Paramphistomidae</taxon>
        <taxon>Calicophoron</taxon>
    </lineage>
</organism>
<name>A0AAV2TTN8_CALDB</name>